<dbReference type="RefSeq" id="WP_065392886.1">
    <property type="nucleotide sequence ID" value="NZ_MAYH01000001.1"/>
</dbReference>
<accession>A0A1B8ZZY5</accession>
<protein>
    <submittedName>
        <fullName evidence="1">Uncharacterized protein</fullName>
    </submittedName>
</protein>
<dbReference type="AlphaFoldDB" id="A0A1B8ZZY5"/>
<dbReference type="OrthoDB" id="1266843at2"/>
<organism evidence="1 2">
    <name type="scientific">Chryseobacterium artocarpi</name>
    <dbReference type="NCBI Taxonomy" id="1414727"/>
    <lineage>
        <taxon>Bacteria</taxon>
        <taxon>Pseudomonadati</taxon>
        <taxon>Bacteroidota</taxon>
        <taxon>Flavobacteriia</taxon>
        <taxon>Flavobacteriales</taxon>
        <taxon>Weeksellaceae</taxon>
        <taxon>Chryseobacterium group</taxon>
        <taxon>Chryseobacterium</taxon>
    </lineage>
</organism>
<proteinExistence type="predicted"/>
<gene>
    <name evidence="1" type="ORF">BBI01_01325</name>
</gene>
<evidence type="ECO:0000313" key="2">
    <source>
        <dbReference type="Proteomes" id="UP000092651"/>
    </source>
</evidence>
<keyword evidence="2" id="KW-1185">Reference proteome</keyword>
<dbReference type="EMBL" id="MAYH01000001">
    <property type="protein sequence ID" value="OCA77132.1"/>
    <property type="molecule type" value="Genomic_DNA"/>
</dbReference>
<comment type="caution">
    <text evidence="1">The sequence shown here is derived from an EMBL/GenBank/DDBJ whole genome shotgun (WGS) entry which is preliminary data.</text>
</comment>
<name>A0A1B8ZZY5_9FLAO</name>
<sequence>MKRTYTLETFTALDLNTKSFIIEDRLTDDYYDRQTELFSVDLDTVYTEELEREHDILFVDLIEELSLKLFAECDVLEYDFEKRKLEVGAANEVFINIIEREGSVTIRPEDCFFDPKLN</sequence>
<dbReference type="Proteomes" id="UP000092651">
    <property type="component" value="Unassembled WGS sequence"/>
</dbReference>
<reference evidence="1 2" key="1">
    <citation type="submission" date="2016-07" db="EMBL/GenBank/DDBJ databases">
        <authorList>
            <person name="Jeong J.-J."/>
            <person name="Kim D.W."/>
            <person name="Sang M.K."/>
            <person name="Choi I.-G."/>
            <person name="Kim K.D."/>
        </authorList>
    </citation>
    <scope>NUCLEOTIDE SEQUENCE [LARGE SCALE GENOMIC DNA]</scope>
    <source>
        <strain evidence="1 2">UTM-3</strain>
    </source>
</reference>
<evidence type="ECO:0000313" key="1">
    <source>
        <dbReference type="EMBL" id="OCA77132.1"/>
    </source>
</evidence>